<comment type="similarity">
    <text evidence="9 10">Belongs to the peptidase M15D family.</text>
</comment>
<dbReference type="GO" id="GO:0071555">
    <property type="term" value="P:cell wall organization"/>
    <property type="evidence" value="ECO:0007669"/>
    <property type="project" value="UniProtKB-KW"/>
</dbReference>
<evidence type="ECO:0000313" key="14">
    <source>
        <dbReference type="Proteomes" id="UP000317180"/>
    </source>
</evidence>
<evidence type="ECO:0000313" key="12">
    <source>
        <dbReference type="EMBL" id="RNB57173.1"/>
    </source>
</evidence>
<organism evidence="12 13">
    <name type="scientific">Brevibacillus agri</name>
    <dbReference type="NCBI Taxonomy" id="51101"/>
    <lineage>
        <taxon>Bacteria</taxon>
        <taxon>Bacillati</taxon>
        <taxon>Bacillota</taxon>
        <taxon>Bacilli</taxon>
        <taxon>Bacillales</taxon>
        <taxon>Paenibacillaceae</taxon>
        <taxon>Brevibacillus</taxon>
    </lineage>
</organism>
<comment type="function">
    <text evidence="9 10">Catalyzes hydrolysis of the D-alanyl-D-alanine dipeptide.</text>
</comment>
<comment type="caution">
    <text evidence="12">The sequence shown here is derived from an EMBL/GenBank/DDBJ whole genome shotgun (WGS) entry which is preliminary data.</text>
</comment>
<keyword evidence="2 9" id="KW-0645">Protease</keyword>
<proteinExistence type="inferred from homology"/>
<evidence type="ECO:0000256" key="9">
    <source>
        <dbReference type="HAMAP-Rule" id="MF_01924"/>
    </source>
</evidence>
<dbReference type="PIRSF" id="PIRSF026671">
    <property type="entry name" value="AA_dipeptidase"/>
    <property type="match status" value="1"/>
</dbReference>
<feature type="active site" description="Proton donor/acceptor" evidence="9">
    <location>
        <position position="203"/>
    </location>
</feature>
<name>A0A3M8B1M7_9BACL</name>
<dbReference type="InterPro" id="IPR000755">
    <property type="entry name" value="A_A_dipeptidase"/>
</dbReference>
<evidence type="ECO:0000256" key="7">
    <source>
        <dbReference type="ARBA" id="ARBA00023049"/>
    </source>
</evidence>
<feature type="binding site" evidence="9">
    <location>
        <position position="206"/>
    </location>
    <ligand>
        <name>Zn(2+)</name>
        <dbReference type="ChEBI" id="CHEBI:29105"/>
        <note>catalytic</note>
    </ligand>
</feature>
<dbReference type="RefSeq" id="WP_122952705.1">
    <property type="nucleotide sequence ID" value="NZ_BJOD01000019.1"/>
</dbReference>
<evidence type="ECO:0000256" key="3">
    <source>
        <dbReference type="ARBA" id="ARBA00022723"/>
    </source>
</evidence>
<keyword evidence="14" id="KW-1185">Reference proteome</keyword>
<dbReference type="Pfam" id="PF01427">
    <property type="entry name" value="Peptidase_M15"/>
    <property type="match status" value="1"/>
</dbReference>
<dbReference type="EMBL" id="BJOD01000019">
    <property type="protein sequence ID" value="GED26076.1"/>
    <property type="molecule type" value="Genomic_DNA"/>
</dbReference>
<dbReference type="EMBL" id="RHHN01000025">
    <property type="protein sequence ID" value="RNB57173.1"/>
    <property type="molecule type" value="Genomic_DNA"/>
</dbReference>
<feature type="binding site" evidence="9">
    <location>
        <position position="140"/>
    </location>
    <ligand>
        <name>Zn(2+)</name>
        <dbReference type="ChEBI" id="CHEBI:29105"/>
        <note>catalytic</note>
    </ligand>
</feature>
<dbReference type="GO" id="GO:0160237">
    <property type="term" value="F:D-Ala-D-Ala dipeptidase activity"/>
    <property type="evidence" value="ECO:0007669"/>
    <property type="project" value="UniProtKB-EC"/>
</dbReference>
<evidence type="ECO:0000256" key="10">
    <source>
        <dbReference type="PIRNR" id="PIRNR026671"/>
    </source>
</evidence>
<evidence type="ECO:0000256" key="2">
    <source>
        <dbReference type="ARBA" id="ARBA00022670"/>
    </source>
</evidence>
<dbReference type="AlphaFoldDB" id="A0A3M8B1M7"/>
<dbReference type="PANTHER" id="PTHR43126:SF2">
    <property type="entry name" value="D-ALANYL-D-ALANINE DIPEPTIDASE"/>
    <property type="match status" value="1"/>
</dbReference>
<dbReference type="GO" id="GO:0008270">
    <property type="term" value="F:zinc ion binding"/>
    <property type="evidence" value="ECO:0007669"/>
    <property type="project" value="UniProtKB-UniRule"/>
</dbReference>
<feature type="binding site" evidence="9">
    <location>
        <position position="133"/>
    </location>
    <ligand>
        <name>Zn(2+)</name>
        <dbReference type="ChEBI" id="CHEBI:29105"/>
        <note>catalytic</note>
    </ligand>
</feature>
<sequence length="228" mass="25535">MDWKIPIPPAQKEAGSRPAIRENNEPLVSLMQYAPQLEVYPAYYHEGLACAMADCLVRSSVADRLLQAAKLLPASLRLVVLDGYRPLQVQQALYDRFKQQLLAQGWTESEELYAELHRFVARPTADPAKPPRHLTGGAVDLTIAGPDGWLVMGTAFDDFSERACTRYFETLADMSDADREAQANRRLLYHVMTRAGFTNYADEWWHFDYGNQAWAACTGSACAIYGGV</sequence>
<dbReference type="Proteomes" id="UP000317180">
    <property type="component" value="Unassembled WGS sequence"/>
</dbReference>
<evidence type="ECO:0000256" key="6">
    <source>
        <dbReference type="ARBA" id="ARBA00022997"/>
    </source>
</evidence>
<dbReference type="HAMAP" id="MF_01924">
    <property type="entry name" value="A_A_dipeptidase"/>
    <property type="match status" value="1"/>
</dbReference>
<keyword evidence="3 9" id="KW-0479">Metal-binding</keyword>
<reference evidence="11 14" key="2">
    <citation type="submission" date="2019-06" db="EMBL/GenBank/DDBJ databases">
        <title>Whole genome shotgun sequence of Brevibacillus agri NBRC 15538.</title>
        <authorList>
            <person name="Hosoyama A."/>
            <person name="Uohara A."/>
            <person name="Ohji S."/>
            <person name="Ichikawa N."/>
        </authorList>
    </citation>
    <scope>NUCLEOTIDE SEQUENCE [LARGE SCALE GENOMIC DNA]</scope>
    <source>
        <strain evidence="11 14">NBRC 15538</strain>
    </source>
</reference>
<accession>A0A3M8B1M7</accession>
<comment type="catalytic activity">
    <reaction evidence="1 9 10">
        <text>D-alanyl-D-alanine + H2O = 2 D-alanine</text>
        <dbReference type="Rhea" id="RHEA:20661"/>
        <dbReference type="ChEBI" id="CHEBI:15377"/>
        <dbReference type="ChEBI" id="CHEBI:57416"/>
        <dbReference type="ChEBI" id="CHEBI:57822"/>
        <dbReference type="EC" id="3.4.13.22"/>
    </reaction>
</comment>
<dbReference type="SUPFAM" id="SSF55166">
    <property type="entry name" value="Hedgehog/DD-peptidase"/>
    <property type="match status" value="1"/>
</dbReference>
<evidence type="ECO:0000313" key="13">
    <source>
        <dbReference type="Proteomes" id="UP000276178"/>
    </source>
</evidence>
<dbReference type="CDD" id="cd14843">
    <property type="entry name" value="D-Ala-D-Ala_dipeptidase_like"/>
    <property type="match status" value="1"/>
</dbReference>
<gene>
    <name evidence="11" type="ORF">BAG01nite_21780</name>
    <name evidence="12" type="ORF">EB820_07780</name>
</gene>
<feature type="site" description="Transition state stabilizer" evidence="9">
    <location>
        <position position="85"/>
    </location>
</feature>
<dbReference type="OrthoDB" id="9801430at2"/>
<evidence type="ECO:0000256" key="4">
    <source>
        <dbReference type="ARBA" id="ARBA00022801"/>
    </source>
</evidence>
<reference evidence="12 13" key="1">
    <citation type="submission" date="2018-10" db="EMBL/GenBank/DDBJ databases">
        <title>Phylogenomics of Brevibacillus.</title>
        <authorList>
            <person name="Dunlap C."/>
        </authorList>
    </citation>
    <scope>NUCLEOTIDE SEQUENCE [LARGE SCALE GENOMIC DNA]</scope>
    <source>
        <strain evidence="12 13">NRRL NRS 1219</strain>
    </source>
</reference>
<keyword evidence="8 10" id="KW-0961">Cell wall biogenesis/degradation</keyword>
<dbReference type="PANTHER" id="PTHR43126">
    <property type="entry name" value="D-ALANYL-D-ALANINE DIPEPTIDASE"/>
    <property type="match status" value="1"/>
</dbReference>
<comment type="cofactor">
    <cofactor evidence="9">
        <name>Zn(2+)</name>
        <dbReference type="ChEBI" id="CHEBI:29105"/>
    </cofactor>
    <text evidence="9">Binds 1 zinc ion per subunit.</text>
</comment>
<dbReference type="GO" id="GO:0008237">
    <property type="term" value="F:metallopeptidase activity"/>
    <property type="evidence" value="ECO:0007669"/>
    <property type="project" value="UniProtKB-KW"/>
</dbReference>
<evidence type="ECO:0000256" key="8">
    <source>
        <dbReference type="ARBA" id="ARBA00023316"/>
    </source>
</evidence>
<dbReference type="GeneID" id="82812401"/>
<evidence type="ECO:0000313" key="11">
    <source>
        <dbReference type="EMBL" id="GED26076.1"/>
    </source>
</evidence>
<keyword evidence="4 9" id="KW-0378">Hydrolase</keyword>
<protein>
    <recommendedName>
        <fullName evidence="9 10">D-alanyl-D-alanine dipeptidase</fullName>
        <shortName evidence="9 10">D-Ala-D-Ala dipeptidase</shortName>
        <ecNumber evidence="9 10">3.4.13.22</ecNumber>
    </recommendedName>
</protein>
<evidence type="ECO:0000256" key="5">
    <source>
        <dbReference type="ARBA" id="ARBA00022833"/>
    </source>
</evidence>
<dbReference type="Proteomes" id="UP000276178">
    <property type="component" value="Unassembled WGS sequence"/>
</dbReference>
<dbReference type="EC" id="3.4.13.22" evidence="9 10"/>
<keyword evidence="7 9" id="KW-0482">Metalloprotease</keyword>
<dbReference type="GO" id="GO:0006508">
    <property type="term" value="P:proteolysis"/>
    <property type="evidence" value="ECO:0007669"/>
    <property type="project" value="UniProtKB-KW"/>
</dbReference>
<evidence type="ECO:0000256" key="1">
    <source>
        <dbReference type="ARBA" id="ARBA00001362"/>
    </source>
</evidence>
<keyword evidence="5 9" id="KW-0862">Zinc</keyword>
<keyword evidence="6 9" id="KW-0224">Dipeptidase</keyword>
<dbReference type="InterPro" id="IPR009045">
    <property type="entry name" value="Zn_M74/Hedgehog-like"/>
</dbReference>
<dbReference type="Gene3D" id="3.30.1380.10">
    <property type="match status" value="1"/>
</dbReference>